<evidence type="ECO:0000313" key="2">
    <source>
        <dbReference type="Proteomes" id="UP000789570"/>
    </source>
</evidence>
<proteinExistence type="predicted"/>
<name>A0A9N9AF02_9GLOM</name>
<dbReference type="AlphaFoldDB" id="A0A9N9AF02"/>
<sequence length="79" mass="9022">MYLLYQKSYEKSTFGDQKFGLILRMRGYDRGCVQSRESQNICHALKLKNDVTLSLNAVIRAKNPIIHVLGGIDYNGKDD</sequence>
<reference evidence="1" key="1">
    <citation type="submission" date="2021-06" db="EMBL/GenBank/DDBJ databases">
        <authorList>
            <person name="Kallberg Y."/>
            <person name="Tangrot J."/>
            <person name="Rosling A."/>
        </authorList>
    </citation>
    <scope>NUCLEOTIDE SEQUENCE</scope>
    <source>
        <strain evidence="1">UK204</strain>
    </source>
</reference>
<keyword evidence="2" id="KW-1185">Reference proteome</keyword>
<evidence type="ECO:0000313" key="1">
    <source>
        <dbReference type="EMBL" id="CAG8530069.1"/>
    </source>
</evidence>
<organism evidence="1 2">
    <name type="scientific">Funneliformis caledonium</name>
    <dbReference type="NCBI Taxonomy" id="1117310"/>
    <lineage>
        <taxon>Eukaryota</taxon>
        <taxon>Fungi</taxon>
        <taxon>Fungi incertae sedis</taxon>
        <taxon>Mucoromycota</taxon>
        <taxon>Glomeromycotina</taxon>
        <taxon>Glomeromycetes</taxon>
        <taxon>Glomerales</taxon>
        <taxon>Glomeraceae</taxon>
        <taxon>Funneliformis</taxon>
    </lineage>
</organism>
<comment type="caution">
    <text evidence="1">The sequence shown here is derived from an EMBL/GenBank/DDBJ whole genome shotgun (WGS) entry which is preliminary data.</text>
</comment>
<protein>
    <submittedName>
        <fullName evidence="1">6736_t:CDS:1</fullName>
    </submittedName>
</protein>
<dbReference type="EMBL" id="CAJVPQ010001062">
    <property type="protein sequence ID" value="CAG8530069.1"/>
    <property type="molecule type" value="Genomic_DNA"/>
</dbReference>
<gene>
    <name evidence="1" type="ORF">FCALED_LOCUS5132</name>
</gene>
<accession>A0A9N9AF02</accession>
<dbReference type="Proteomes" id="UP000789570">
    <property type="component" value="Unassembled WGS sequence"/>
</dbReference>